<evidence type="ECO:0000259" key="11">
    <source>
        <dbReference type="PROSITE" id="PS50109"/>
    </source>
</evidence>
<name>A0A2T4JVE3_9RHOB</name>
<dbReference type="InterPro" id="IPR050428">
    <property type="entry name" value="TCS_sensor_his_kinase"/>
</dbReference>
<proteinExistence type="predicted"/>
<keyword evidence="8 10" id="KW-1133">Transmembrane helix</keyword>
<dbReference type="PRINTS" id="PR00344">
    <property type="entry name" value="BCTRLSENSOR"/>
</dbReference>
<evidence type="ECO:0000256" key="10">
    <source>
        <dbReference type="SAM" id="Phobius"/>
    </source>
</evidence>
<dbReference type="RefSeq" id="WP_107663816.1">
    <property type="nucleotide sequence ID" value="NZ_PZKG01000037.1"/>
</dbReference>
<organism evidence="12 13">
    <name type="scientific">Cereibacter changlensis JA139</name>
    <dbReference type="NCBI Taxonomy" id="1188249"/>
    <lineage>
        <taxon>Bacteria</taxon>
        <taxon>Pseudomonadati</taxon>
        <taxon>Pseudomonadota</taxon>
        <taxon>Alphaproteobacteria</taxon>
        <taxon>Rhodobacterales</taxon>
        <taxon>Paracoccaceae</taxon>
        <taxon>Cereibacter</taxon>
    </lineage>
</organism>
<dbReference type="PANTHER" id="PTHR45436">
    <property type="entry name" value="SENSOR HISTIDINE KINASE YKOH"/>
    <property type="match status" value="1"/>
</dbReference>
<dbReference type="InterPro" id="IPR036890">
    <property type="entry name" value="HATPase_C_sf"/>
</dbReference>
<evidence type="ECO:0000256" key="9">
    <source>
        <dbReference type="ARBA" id="ARBA00023136"/>
    </source>
</evidence>
<evidence type="ECO:0000256" key="1">
    <source>
        <dbReference type="ARBA" id="ARBA00000085"/>
    </source>
</evidence>
<feature type="domain" description="Histidine kinase" evidence="11">
    <location>
        <begin position="241"/>
        <end position="441"/>
    </location>
</feature>
<dbReference type="AlphaFoldDB" id="A0A2T4JVE3"/>
<keyword evidence="9 10" id="KW-0472">Membrane</keyword>
<evidence type="ECO:0000256" key="5">
    <source>
        <dbReference type="ARBA" id="ARBA00022679"/>
    </source>
</evidence>
<comment type="catalytic activity">
    <reaction evidence="1">
        <text>ATP + protein L-histidine = ADP + protein N-phospho-L-histidine.</text>
        <dbReference type="EC" id="2.7.13.3"/>
    </reaction>
</comment>
<keyword evidence="4" id="KW-0597">Phosphoprotein</keyword>
<evidence type="ECO:0000313" key="12">
    <source>
        <dbReference type="EMBL" id="PTE21846.1"/>
    </source>
</evidence>
<evidence type="ECO:0000256" key="7">
    <source>
        <dbReference type="ARBA" id="ARBA00022777"/>
    </source>
</evidence>
<evidence type="ECO:0000256" key="8">
    <source>
        <dbReference type="ARBA" id="ARBA00022989"/>
    </source>
</evidence>
<dbReference type="InterPro" id="IPR003594">
    <property type="entry name" value="HATPase_dom"/>
</dbReference>
<keyword evidence="6 10" id="KW-0812">Transmembrane</keyword>
<keyword evidence="13" id="KW-1185">Reference proteome</keyword>
<sequence>MMRSLRRRAILSGLALATASMGLGGVTLFVFLNTIALKRFDDAIADRHLQVVVASLTAGPDPAAIAREVAIPAYDRAYSGSYWQIVPAKGPAVTSRSLFDTLLPVPPDVGPELAFAEVEGPDGPLRIGYSRINAEEADPQVVIVGETTEGLVAERRQVRNGLAAAFGLVAALGLVSALLQTSTVLRPLSALRRDITRRWQGEETLDPKAYPSEVAPLVEDINLLIQRNRDLLDRNRRQGADLAHALRTPSAILRNELDSFLEAGVDAHRAVEALDRIDAQILRSLARIRAANVSVGSARTDVRQSADRLARLFRSMLGEGAILSVQVEKGLRVAMDTQDFEEALGNLLDNATKWSRGQVKLSAAADGDEAVVTVEDDGPGLPENAHAEALRAGGRLDLSAKGSGLGLPIARDLVEVYGGSLALGSSGLGGLCAVLRLPMRGAHGLSAKG</sequence>
<feature type="transmembrane region" description="Helical" evidence="10">
    <location>
        <begin position="162"/>
        <end position="185"/>
    </location>
</feature>
<dbReference type="PROSITE" id="PS50109">
    <property type="entry name" value="HIS_KIN"/>
    <property type="match status" value="1"/>
</dbReference>
<dbReference type="InterPro" id="IPR005467">
    <property type="entry name" value="His_kinase_dom"/>
</dbReference>
<dbReference type="GO" id="GO:0000160">
    <property type="term" value="P:phosphorelay signal transduction system"/>
    <property type="evidence" value="ECO:0007669"/>
    <property type="project" value="TreeGrafter"/>
</dbReference>
<evidence type="ECO:0000256" key="2">
    <source>
        <dbReference type="ARBA" id="ARBA00004370"/>
    </source>
</evidence>
<keyword evidence="7 12" id="KW-0418">Kinase</keyword>
<dbReference type="EMBL" id="PZKG01000037">
    <property type="protein sequence ID" value="PTE21846.1"/>
    <property type="molecule type" value="Genomic_DNA"/>
</dbReference>
<evidence type="ECO:0000313" key="13">
    <source>
        <dbReference type="Proteomes" id="UP000241010"/>
    </source>
</evidence>
<dbReference type="OrthoDB" id="9815202at2"/>
<evidence type="ECO:0000256" key="6">
    <source>
        <dbReference type="ARBA" id="ARBA00022692"/>
    </source>
</evidence>
<protein>
    <recommendedName>
        <fullName evidence="3">histidine kinase</fullName>
        <ecNumber evidence="3">2.7.13.3</ecNumber>
    </recommendedName>
</protein>
<evidence type="ECO:0000256" key="3">
    <source>
        <dbReference type="ARBA" id="ARBA00012438"/>
    </source>
</evidence>
<dbReference type="GO" id="GO:0005886">
    <property type="term" value="C:plasma membrane"/>
    <property type="evidence" value="ECO:0007669"/>
    <property type="project" value="TreeGrafter"/>
</dbReference>
<comment type="caution">
    <text evidence="12">The sequence shown here is derived from an EMBL/GenBank/DDBJ whole genome shotgun (WGS) entry which is preliminary data.</text>
</comment>
<dbReference type="PANTHER" id="PTHR45436:SF5">
    <property type="entry name" value="SENSOR HISTIDINE KINASE TRCS"/>
    <property type="match status" value="1"/>
</dbReference>
<dbReference type="Proteomes" id="UP000241010">
    <property type="component" value="Unassembled WGS sequence"/>
</dbReference>
<dbReference type="EC" id="2.7.13.3" evidence="3"/>
<dbReference type="SUPFAM" id="SSF55874">
    <property type="entry name" value="ATPase domain of HSP90 chaperone/DNA topoisomerase II/histidine kinase"/>
    <property type="match status" value="1"/>
</dbReference>
<dbReference type="Pfam" id="PF02518">
    <property type="entry name" value="HATPase_c"/>
    <property type="match status" value="1"/>
</dbReference>
<gene>
    <name evidence="12" type="ORF">C5F48_10260</name>
</gene>
<evidence type="ECO:0000256" key="4">
    <source>
        <dbReference type="ARBA" id="ARBA00022553"/>
    </source>
</evidence>
<keyword evidence="5" id="KW-0808">Transferase</keyword>
<reference evidence="12 13" key="1">
    <citation type="submission" date="2018-03" db="EMBL/GenBank/DDBJ databases">
        <title>Cereibacter changlensis.</title>
        <authorList>
            <person name="Meyer T.E."/>
            <person name="Miller S."/>
            <person name="Lodha T."/>
            <person name="Gandham S."/>
            <person name="Chintalapati S."/>
            <person name="Chintalapati V.R."/>
        </authorList>
    </citation>
    <scope>NUCLEOTIDE SEQUENCE [LARGE SCALE GENOMIC DNA]</scope>
    <source>
        <strain evidence="12 13">JA139</strain>
    </source>
</reference>
<accession>A0A2T4JVE3</accession>
<comment type="subcellular location">
    <subcellularLocation>
        <location evidence="2">Membrane</location>
    </subcellularLocation>
</comment>
<dbReference type="SMART" id="SM00387">
    <property type="entry name" value="HATPase_c"/>
    <property type="match status" value="1"/>
</dbReference>
<dbReference type="Gene3D" id="3.30.565.10">
    <property type="entry name" value="Histidine kinase-like ATPase, C-terminal domain"/>
    <property type="match status" value="1"/>
</dbReference>
<dbReference type="GO" id="GO:0004673">
    <property type="term" value="F:protein histidine kinase activity"/>
    <property type="evidence" value="ECO:0007669"/>
    <property type="project" value="UniProtKB-EC"/>
</dbReference>
<dbReference type="InterPro" id="IPR004358">
    <property type="entry name" value="Sig_transdc_His_kin-like_C"/>
</dbReference>